<dbReference type="InterPro" id="IPR025943">
    <property type="entry name" value="Sigma_54_int_dom_ATP-bd_2"/>
</dbReference>
<dbReference type="AlphaFoldDB" id="A0A0C1QQS8"/>
<evidence type="ECO:0000259" key="7">
    <source>
        <dbReference type="PROSITE" id="PS50045"/>
    </source>
</evidence>
<dbReference type="InterPro" id="IPR002078">
    <property type="entry name" value="Sigma_54_int"/>
</dbReference>
<dbReference type="PROSITE" id="PS00688">
    <property type="entry name" value="SIGMA54_INTERACT_3"/>
    <property type="match status" value="1"/>
</dbReference>
<dbReference type="SMART" id="SM00382">
    <property type="entry name" value="AAA"/>
    <property type="match status" value="1"/>
</dbReference>
<accession>A0A0C1QQS8</accession>
<dbReference type="SUPFAM" id="SSF46689">
    <property type="entry name" value="Homeodomain-like"/>
    <property type="match status" value="1"/>
</dbReference>
<dbReference type="SUPFAM" id="SSF52540">
    <property type="entry name" value="P-loop containing nucleoside triphosphate hydrolases"/>
    <property type="match status" value="1"/>
</dbReference>
<dbReference type="PROSITE" id="PS50045">
    <property type="entry name" value="SIGMA54_INTERACT_4"/>
    <property type="match status" value="1"/>
</dbReference>
<dbReference type="PANTHER" id="PTHR32071:SF113">
    <property type="entry name" value="ALGINATE BIOSYNTHESIS TRANSCRIPTIONAL REGULATORY PROTEIN ALGB"/>
    <property type="match status" value="1"/>
</dbReference>
<dbReference type="GO" id="GO:0006355">
    <property type="term" value="P:regulation of DNA-templated transcription"/>
    <property type="evidence" value="ECO:0007669"/>
    <property type="project" value="InterPro"/>
</dbReference>
<dbReference type="Gene3D" id="1.10.10.60">
    <property type="entry name" value="Homeodomain-like"/>
    <property type="match status" value="1"/>
</dbReference>
<evidence type="ECO:0000256" key="4">
    <source>
        <dbReference type="ARBA" id="ARBA00023125"/>
    </source>
</evidence>
<dbReference type="Proteomes" id="UP000031433">
    <property type="component" value="Unassembled WGS sequence"/>
</dbReference>
<dbReference type="GO" id="GO:0000160">
    <property type="term" value="P:phosphorelay signal transduction system"/>
    <property type="evidence" value="ECO:0007669"/>
    <property type="project" value="InterPro"/>
</dbReference>
<evidence type="ECO:0000256" key="3">
    <source>
        <dbReference type="ARBA" id="ARBA00023015"/>
    </source>
</evidence>
<evidence type="ECO:0000256" key="1">
    <source>
        <dbReference type="ARBA" id="ARBA00022741"/>
    </source>
</evidence>
<dbReference type="PROSITE" id="PS50110">
    <property type="entry name" value="RESPONSE_REGULATORY"/>
    <property type="match status" value="1"/>
</dbReference>
<dbReference type="Gene3D" id="3.40.50.300">
    <property type="entry name" value="P-loop containing nucleotide triphosphate hydrolases"/>
    <property type="match status" value="1"/>
</dbReference>
<sequence length="466" mass="51669">MAEILIIDDDDSMRSSLWHMVKRMGHQAESASTLREGLEKASSGAFDVVLLDVSMPDGNGLDILPDIQRTPAEPEVIIITGYGNPDSAELAIRSGAWDYIEKGTSLKAMTLHLVRALQYRQEKIASRGASVTALKRHDIVGNSHKIRDCLDLVAQAAAGDTSVMITGETGTGKELFARAIHSNSRRAEGNFVVVDCAALPETLVESLLFGHEKGTFTGAEKAREGLIQQAHGGSLFLDEVGELPLSVQKAFLRVLQERRFRPLGSQREQVSDFRLISATNRDLDQMVRDGSFRDDLLFRLRAFAIELPPLRERPEDIKELARHHVDRLCERYGFATKGFAPEFLETLTQHSWPGNVRELVNTLERALASARLEPTLFPQHLPLDIRVQIARAAVEQPEPGAAPQRVTQSLPRLQDFRETVFAQAEKQYLSDLLSLTGNDLKEACRIAGLSLSRLYALLSKHGVKPT</sequence>
<organism evidence="9 10">
    <name type="scientific">Geobacter soli</name>
    <dbReference type="NCBI Taxonomy" id="1510391"/>
    <lineage>
        <taxon>Bacteria</taxon>
        <taxon>Pseudomonadati</taxon>
        <taxon>Thermodesulfobacteriota</taxon>
        <taxon>Desulfuromonadia</taxon>
        <taxon>Geobacterales</taxon>
        <taxon>Geobacteraceae</taxon>
        <taxon>Geobacter</taxon>
    </lineage>
</organism>
<dbReference type="Pfam" id="PF00072">
    <property type="entry name" value="Response_reg"/>
    <property type="match status" value="1"/>
</dbReference>
<dbReference type="GO" id="GO:0005524">
    <property type="term" value="F:ATP binding"/>
    <property type="evidence" value="ECO:0007669"/>
    <property type="project" value="UniProtKB-KW"/>
</dbReference>
<dbReference type="PROSITE" id="PS00675">
    <property type="entry name" value="SIGMA54_INTERACT_1"/>
    <property type="match status" value="1"/>
</dbReference>
<dbReference type="CDD" id="cd00009">
    <property type="entry name" value="AAA"/>
    <property type="match status" value="1"/>
</dbReference>
<keyword evidence="3" id="KW-0805">Transcription regulation</keyword>
<feature type="modified residue" description="4-aspartylphosphate" evidence="6">
    <location>
        <position position="52"/>
    </location>
</feature>
<dbReference type="InterPro" id="IPR058031">
    <property type="entry name" value="AAA_lid_NorR"/>
</dbReference>
<feature type="domain" description="Sigma-54 factor interaction" evidence="7">
    <location>
        <begin position="139"/>
        <end position="368"/>
    </location>
</feature>
<dbReference type="CDD" id="cd00156">
    <property type="entry name" value="REC"/>
    <property type="match status" value="1"/>
</dbReference>
<dbReference type="SMART" id="SM00448">
    <property type="entry name" value="REC"/>
    <property type="match status" value="1"/>
</dbReference>
<keyword evidence="5" id="KW-0804">Transcription</keyword>
<feature type="domain" description="Response regulatory" evidence="8">
    <location>
        <begin position="3"/>
        <end position="117"/>
    </location>
</feature>
<dbReference type="InterPro" id="IPR011006">
    <property type="entry name" value="CheY-like_superfamily"/>
</dbReference>
<evidence type="ECO:0000256" key="2">
    <source>
        <dbReference type="ARBA" id="ARBA00022840"/>
    </source>
</evidence>
<name>A0A0C1QQS8_9BACT</name>
<dbReference type="RefSeq" id="WP_039646180.1">
    <property type="nucleotide sequence ID" value="NZ_JXBL01000001.1"/>
</dbReference>
<keyword evidence="6" id="KW-0597">Phosphoprotein</keyword>
<dbReference type="PROSITE" id="PS00676">
    <property type="entry name" value="SIGMA54_INTERACT_2"/>
    <property type="match status" value="1"/>
</dbReference>
<evidence type="ECO:0000256" key="6">
    <source>
        <dbReference type="PROSITE-ProRule" id="PRU00169"/>
    </source>
</evidence>
<dbReference type="InterPro" id="IPR009057">
    <property type="entry name" value="Homeodomain-like_sf"/>
</dbReference>
<dbReference type="InterPro" id="IPR025944">
    <property type="entry name" value="Sigma_54_int_dom_CS"/>
</dbReference>
<dbReference type="InterPro" id="IPR001789">
    <property type="entry name" value="Sig_transdc_resp-reg_receiver"/>
</dbReference>
<reference evidence="9 10" key="1">
    <citation type="submission" date="2015-01" db="EMBL/GenBank/DDBJ databases">
        <title>Genome sequence of the anaerobic bacterium Geobacter soli GSS01, a dissimilatory Fe(III) reducer from soil.</title>
        <authorList>
            <person name="Yang G."/>
            <person name="Zhou S."/>
        </authorList>
    </citation>
    <scope>NUCLEOTIDE SEQUENCE [LARGE SCALE GENOMIC DNA]</scope>
    <source>
        <strain evidence="9 10">GSS01</strain>
    </source>
</reference>
<dbReference type="Gene3D" id="3.40.50.2300">
    <property type="match status" value="1"/>
</dbReference>
<dbReference type="SUPFAM" id="SSF52172">
    <property type="entry name" value="CheY-like"/>
    <property type="match status" value="1"/>
</dbReference>
<proteinExistence type="predicted"/>
<evidence type="ECO:0000256" key="5">
    <source>
        <dbReference type="ARBA" id="ARBA00023163"/>
    </source>
</evidence>
<evidence type="ECO:0000259" key="8">
    <source>
        <dbReference type="PROSITE" id="PS50110"/>
    </source>
</evidence>
<protein>
    <submittedName>
        <fullName evidence="9">Fis family transcriptional regulator</fullName>
    </submittedName>
</protein>
<dbReference type="Gene3D" id="1.10.8.60">
    <property type="match status" value="1"/>
</dbReference>
<dbReference type="EMBL" id="JXBL01000001">
    <property type="protein sequence ID" value="KIE43057.1"/>
    <property type="molecule type" value="Genomic_DNA"/>
</dbReference>
<evidence type="ECO:0000313" key="9">
    <source>
        <dbReference type="EMBL" id="KIE43057.1"/>
    </source>
</evidence>
<dbReference type="InterPro" id="IPR027417">
    <property type="entry name" value="P-loop_NTPase"/>
</dbReference>
<dbReference type="Pfam" id="PF00158">
    <property type="entry name" value="Sigma54_activat"/>
    <property type="match status" value="1"/>
</dbReference>
<dbReference type="PANTHER" id="PTHR32071">
    <property type="entry name" value="TRANSCRIPTIONAL REGULATORY PROTEIN"/>
    <property type="match status" value="1"/>
</dbReference>
<dbReference type="InterPro" id="IPR003593">
    <property type="entry name" value="AAA+_ATPase"/>
</dbReference>
<dbReference type="GO" id="GO:0003677">
    <property type="term" value="F:DNA binding"/>
    <property type="evidence" value="ECO:0007669"/>
    <property type="project" value="UniProtKB-KW"/>
</dbReference>
<gene>
    <name evidence="9" type="ORF">SE37_10635</name>
</gene>
<keyword evidence="10" id="KW-1185">Reference proteome</keyword>
<comment type="caution">
    <text evidence="9">The sequence shown here is derived from an EMBL/GenBank/DDBJ whole genome shotgun (WGS) entry which is preliminary data.</text>
</comment>
<dbReference type="Pfam" id="PF25601">
    <property type="entry name" value="AAA_lid_14"/>
    <property type="match status" value="1"/>
</dbReference>
<keyword evidence="2" id="KW-0067">ATP-binding</keyword>
<keyword evidence="1" id="KW-0547">Nucleotide-binding</keyword>
<keyword evidence="4" id="KW-0238">DNA-binding</keyword>
<dbReference type="InterPro" id="IPR025662">
    <property type="entry name" value="Sigma_54_int_dom_ATP-bd_1"/>
</dbReference>
<dbReference type="FunFam" id="3.40.50.300:FF:000006">
    <property type="entry name" value="DNA-binding transcriptional regulator NtrC"/>
    <property type="match status" value="1"/>
</dbReference>
<evidence type="ECO:0000313" key="10">
    <source>
        <dbReference type="Proteomes" id="UP000031433"/>
    </source>
</evidence>